<protein>
    <submittedName>
        <fullName evidence="1">Uncharacterized protein</fullName>
    </submittedName>
</protein>
<name>A0A0V0QQE6_PSEPJ</name>
<gene>
    <name evidence="1" type="ORF">PPERSA_04341</name>
</gene>
<reference evidence="1 2" key="1">
    <citation type="journal article" date="2015" name="Sci. Rep.">
        <title>Genome of the facultative scuticociliatosis pathogen Pseudocohnilembus persalinus provides insight into its virulence through horizontal gene transfer.</title>
        <authorList>
            <person name="Xiong J."/>
            <person name="Wang G."/>
            <person name="Cheng J."/>
            <person name="Tian M."/>
            <person name="Pan X."/>
            <person name="Warren A."/>
            <person name="Jiang C."/>
            <person name="Yuan D."/>
            <person name="Miao W."/>
        </authorList>
    </citation>
    <scope>NUCLEOTIDE SEQUENCE [LARGE SCALE GENOMIC DNA]</scope>
    <source>
        <strain evidence="1">36N120E</strain>
    </source>
</reference>
<organism evidence="1 2">
    <name type="scientific">Pseudocohnilembus persalinus</name>
    <name type="common">Ciliate</name>
    <dbReference type="NCBI Taxonomy" id="266149"/>
    <lineage>
        <taxon>Eukaryota</taxon>
        <taxon>Sar</taxon>
        <taxon>Alveolata</taxon>
        <taxon>Ciliophora</taxon>
        <taxon>Intramacronucleata</taxon>
        <taxon>Oligohymenophorea</taxon>
        <taxon>Scuticociliatia</taxon>
        <taxon>Philasterida</taxon>
        <taxon>Pseudocohnilembidae</taxon>
        <taxon>Pseudocohnilembus</taxon>
    </lineage>
</organism>
<evidence type="ECO:0000313" key="2">
    <source>
        <dbReference type="Proteomes" id="UP000054937"/>
    </source>
</evidence>
<sequence>MVENIKKDKNCHDELFISDKIQNDKNYSCDLHFFDYNFDKMKDYQQYFQHGNHINVIENLRQQQILQYNSENPALQKNKLQNRDYLPTKESSIQLQSRHNVKNQLPYNNLYFKKQNDGQTSEERINTDQTTLQGKKTTSIKKFIISTTPNLL</sequence>
<evidence type="ECO:0000313" key="1">
    <source>
        <dbReference type="EMBL" id="KRX04526.1"/>
    </source>
</evidence>
<accession>A0A0V0QQE6</accession>
<dbReference type="InParanoid" id="A0A0V0QQE6"/>
<comment type="caution">
    <text evidence="1">The sequence shown here is derived from an EMBL/GenBank/DDBJ whole genome shotgun (WGS) entry which is preliminary data.</text>
</comment>
<dbReference type="EMBL" id="LDAU01000114">
    <property type="protein sequence ID" value="KRX04526.1"/>
    <property type="molecule type" value="Genomic_DNA"/>
</dbReference>
<dbReference type="AlphaFoldDB" id="A0A0V0QQE6"/>
<dbReference type="Proteomes" id="UP000054937">
    <property type="component" value="Unassembled WGS sequence"/>
</dbReference>
<keyword evidence="2" id="KW-1185">Reference proteome</keyword>
<proteinExistence type="predicted"/>